<reference evidence="8 9" key="1">
    <citation type="submission" date="2019-10" db="EMBL/GenBank/DDBJ databases">
        <title>Genomic analysis of Raineyella sp. CBA3103.</title>
        <authorList>
            <person name="Roh S.W."/>
        </authorList>
    </citation>
    <scope>NUCLEOTIDE SEQUENCE [LARGE SCALE GENOMIC DNA]</scope>
    <source>
        <strain evidence="8 9">CBA3103</strain>
    </source>
</reference>
<keyword evidence="4 6" id="KW-0378">Hydrolase</keyword>
<evidence type="ECO:0000313" key="9">
    <source>
        <dbReference type="Proteomes" id="UP000386847"/>
    </source>
</evidence>
<dbReference type="GO" id="GO:0090729">
    <property type="term" value="F:toxin activity"/>
    <property type="evidence" value="ECO:0007669"/>
    <property type="project" value="UniProtKB-KW"/>
</dbReference>
<name>A0A5Q2F6L4_9ACTN</name>
<comment type="similarity">
    <text evidence="6">Belongs to the PINc/VapC protein family.</text>
</comment>
<dbReference type="InterPro" id="IPR022907">
    <property type="entry name" value="VapC_family"/>
</dbReference>
<comment type="cofactor">
    <cofactor evidence="6">
        <name>Mg(2+)</name>
        <dbReference type="ChEBI" id="CHEBI:18420"/>
    </cofactor>
</comment>
<evidence type="ECO:0000256" key="2">
    <source>
        <dbReference type="ARBA" id="ARBA00022722"/>
    </source>
</evidence>
<dbReference type="GO" id="GO:0000287">
    <property type="term" value="F:magnesium ion binding"/>
    <property type="evidence" value="ECO:0007669"/>
    <property type="project" value="UniProtKB-UniRule"/>
</dbReference>
<dbReference type="KEGG" id="rain:Rai3103_01800"/>
<keyword evidence="1 6" id="KW-1277">Toxin-antitoxin system</keyword>
<gene>
    <name evidence="6" type="primary">vapC</name>
    <name evidence="8" type="ORF">Rai3103_01800</name>
</gene>
<keyword evidence="2 6" id="KW-0540">Nuclease</keyword>
<evidence type="ECO:0000256" key="4">
    <source>
        <dbReference type="ARBA" id="ARBA00022801"/>
    </source>
</evidence>
<dbReference type="Proteomes" id="UP000386847">
    <property type="component" value="Chromosome"/>
</dbReference>
<feature type="domain" description="PIN" evidence="7">
    <location>
        <begin position="5"/>
        <end position="119"/>
    </location>
</feature>
<comment type="function">
    <text evidence="6">Toxic component of a toxin-antitoxin (TA) system. An RNase.</text>
</comment>
<dbReference type="SUPFAM" id="SSF88723">
    <property type="entry name" value="PIN domain-like"/>
    <property type="match status" value="1"/>
</dbReference>
<dbReference type="HAMAP" id="MF_00265">
    <property type="entry name" value="VapC_Nob1"/>
    <property type="match status" value="1"/>
</dbReference>
<dbReference type="EMBL" id="CP045725">
    <property type="protein sequence ID" value="QGF22620.1"/>
    <property type="molecule type" value="Genomic_DNA"/>
</dbReference>
<proteinExistence type="inferred from homology"/>
<dbReference type="CDD" id="cd09874">
    <property type="entry name" value="PIN_MT3492-like"/>
    <property type="match status" value="1"/>
</dbReference>
<evidence type="ECO:0000256" key="5">
    <source>
        <dbReference type="ARBA" id="ARBA00022842"/>
    </source>
</evidence>
<dbReference type="AlphaFoldDB" id="A0A5Q2F6L4"/>
<keyword evidence="3 6" id="KW-0479">Metal-binding</keyword>
<keyword evidence="6" id="KW-0800">Toxin</keyword>
<dbReference type="Pfam" id="PF01850">
    <property type="entry name" value="PIN"/>
    <property type="match status" value="1"/>
</dbReference>
<dbReference type="InterPro" id="IPR002716">
    <property type="entry name" value="PIN_dom"/>
</dbReference>
<sequence>MSRWYLDTSAALKLVLAEQESEALIQAITSEHPTLVACYLLETEMRRAAHRTPELSQRQVTDLLDRIDLYEVTPTVFLQAGLLPGEHLRSLDALHLASAIGTGVDCLVTYDARMAEAARAAGLVVIAPGRDPDSPARGAGQ</sequence>
<dbReference type="GO" id="GO:0016787">
    <property type="term" value="F:hydrolase activity"/>
    <property type="evidence" value="ECO:0007669"/>
    <property type="project" value="UniProtKB-KW"/>
</dbReference>
<dbReference type="Gene3D" id="3.40.50.1010">
    <property type="entry name" value="5'-nuclease"/>
    <property type="match status" value="1"/>
</dbReference>
<organism evidence="8 9">
    <name type="scientific">Raineyella fluvialis</name>
    <dbReference type="NCBI Taxonomy" id="2662261"/>
    <lineage>
        <taxon>Bacteria</taxon>
        <taxon>Bacillati</taxon>
        <taxon>Actinomycetota</taxon>
        <taxon>Actinomycetes</taxon>
        <taxon>Propionibacteriales</taxon>
        <taxon>Propionibacteriaceae</taxon>
        <taxon>Raineyella</taxon>
    </lineage>
</organism>
<dbReference type="EC" id="3.1.-.-" evidence="6"/>
<keyword evidence="9" id="KW-1185">Reference proteome</keyword>
<protein>
    <recommendedName>
        <fullName evidence="6">Ribonuclease VapC</fullName>
        <shortName evidence="6">RNase VapC</shortName>
        <ecNumber evidence="6">3.1.-.-</ecNumber>
    </recommendedName>
    <alternativeName>
        <fullName evidence="6">Toxin VapC</fullName>
    </alternativeName>
</protein>
<keyword evidence="5 6" id="KW-0460">Magnesium</keyword>
<feature type="binding site" evidence="6">
    <location>
        <position position="92"/>
    </location>
    <ligand>
        <name>Mg(2+)</name>
        <dbReference type="ChEBI" id="CHEBI:18420"/>
    </ligand>
</feature>
<dbReference type="RefSeq" id="WP_153571149.1">
    <property type="nucleotide sequence ID" value="NZ_CP045725.1"/>
</dbReference>
<evidence type="ECO:0000256" key="1">
    <source>
        <dbReference type="ARBA" id="ARBA00022649"/>
    </source>
</evidence>
<evidence type="ECO:0000256" key="3">
    <source>
        <dbReference type="ARBA" id="ARBA00022723"/>
    </source>
</evidence>
<evidence type="ECO:0000313" key="8">
    <source>
        <dbReference type="EMBL" id="QGF22620.1"/>
    </source>
</evidence>
<dbReference type="InterPro" id="IPR029060">
    <property type="entry name" value="PIN-like_dom_sf"/>
</dbReference>
<feature type="binding site" evidence="6">
    <location>
        <position position="7"/>
    </location>
    <ligand>
        <name>Mg(2+)</name>
        <dbReference type="ChEBI" id="CHEBI:18420"/>
    </ligand>
</feature>
<evidence type="ECO:0000259" key="7">
    <source>
        <dbReference type="Pfam" id="PF01850"/>
    </source>
</evidence>
<evidence type="ECO:0000256" key="6">
    <source>
        <dbReference type="HAMAP-Rule" id="MF_00265"/>
    </source>
</evidence>
<dbReference type="GO" id="GO:0004540">
    <property type="term" value="F:RNA nuclease activity"/>
    <property type="evidence" value="ECO:0007669"/>
    <property type="project" value="InterPro"/>
</dbReference>
<accession>A0A5Q2F6L4</accession>